<dbReference type="PANTHER" id="PTHR11092:SF0">
    <property type="entry name" value="EPIMERASE FAMILY PROTEIN SDR39U1"/>
    <property type="match status" value="1"/>
</dbReference>
<dbReference type="SUPFAM" id="SSF51735">
    <property type="entry name" value="NAD(P)-binding Rossmann-fold domains"/>
    <property type="match status" value="1"/>
</dbReference>
<organism evidence="4 5">
    <name type="scientific">Arthrobacter alpinus</name>
    <dbReference type="NCBI Taxonomy" id="656366"/>
    <lineage>
        <taxon>Bacteria</taxon>
        <taxon>Bacillati</taxon>
        <taxon>Actinomycetota</taxon>
        <taxon>Actinomycetes</taxon>
        <taxon>Micrococcales</taxon>
        <taxon>Micrococcaceae</taxon>
        <taxon>Arthrobacter</taxon>
    </lineage>
</organism>
<dbReference type="AlphaFoldDB" id="A0A0S2M2T0"/>
<dbReference type="Pfam" id="PF01370">
    <property type="entry name" value="Epimerase"/>
    <property type="match status" value="1"/>
</dbReference>
<evidence type="ECO:0000259" key="2">
    <source>
        <dbReference type="Pfam" id="PF01370"/>
    </source>
</evidence>
<reference evidence="4 5" key="2">
    <citation type="journal article" date="2016" name="J. Biotechnol.">
        <title>Complete genome sequence of Arthrobacter alpinus ERGS4:06, a yellow pigmented bacterium tolerant to cold and radiations isolated from Sikkim Himalaya.</title>
        <authorList>
            <person name="Kumar R."/>
            <person name="Singh D."/>
            <person name="Swarnkar M.K."/>
            <person name="Singh A.K."/>
            <person name="Kumar S."/>
        </authorList>
    </citation>
    <scope>NUCLEOTIDE SEQUENCE [LARGE SCALE GENOMIC DNA]</scope>
    <source>
        <strain evidence="4 5">ERGS4:06</strain>
    </source>
</reference>
<protein>
    <submittedName>
        <fullName evidence="4">NAD-dependent epimerase</fullName>
    </submittedName>
</protein>
<gene>
    <name evidence="4" type="ORF">AS189_17620</name>
</gene>
<sequence length="308" mass="33237">MKSAVIAGASGFIGAYFRAGFAAEGWQVRTVGRNDATADAVWGDTPAITELLDGADVLINLAGKSVSCRYTPENKAEIVRSRTETTAELGRAIAACATPPRDWFNASTGTIYRDARDRPQDEDDGELGSGFSVEVARGWEETLAAADVPATRKIPLRMTIVMGPGGGVMRPFNNLARLGLGGRMGDGGQKYSWIHVQDLFRAVLFLHERREITGAVNIAAPEAVTNAELMAGVRRVNRAPFGVPTPAWLLKMGAVLIRTETELVLKSRWVRPGKLEDAGFTWQHPELEGALADIAGRRNAQDGTVYSQ</sequence>
<dbReference type="Proteomes" id="UP000059574">
    <property type="component" value="Chromosome"/>
</dbReference>
<evidence type="ECO:0000313" key="5">
    <source>
        <dbReference type="Proteomes" id="UP000059574"/>
    </source>
</evidence>
<dbReference type="OrthoDB" id="9801773at2"/>
<reference evidence="5" key="1">
    <citation type="submission" date="2015-11" db="EMBL/GenBank/DDBJ databases">
        <authorList>
            <person name="Kumar R."/>
            <person name="Singh D."/>
            <person name="Swarnkar M.K."/>
            <person name="Singh A.K."/>
            <person name="Kumar S."/>
        </authorList>
    </citation>
    <scope>NUCLEOTIDE SEQUENCE [LARGE SCALE GENOMIC DNA]</scope>
    <source>
        <strain evidence="5">ERGS4:06</strain>
    </source>
</reference>
<dbReference type="Gene3D" id="3.40.50.720">
    <property type="entry name" value="NAD(P)-binding Rossmann-like Domain"/>
    <property type="match status" value="1"/>
</dbReference>
<dbReference type="InterPro" id="IPR010099">
    <property type="entry name" value="SDR39U1"/>
</dbReference>
<dbReference type="InterPro" id="IPR001509">
    <property type="entry name" value="Epimerase_deHydtase"/>
</dbReference>
<dbReference type="EMBL" id="CP013200">
    <property type="protein sequence ID" value="ALO67972.1"/>
    <property type="molecule type" value="Genomic_DNA"/>
</dbReference>
<evidence type="ECO:0000313" key="4">
    <source>
        <dbReference type="EMBL" id="ALO67972.1"/>
    </source>
</evidence>
<feature type="domain" description="NAD-dependent epimerase/dehydratase" evidence="2">
    <location>
        <begin position="5"/>
        <end position="219"/>
    </location>
</feature>
<proteinExistence type="inferred from homology"/>
<dbReference type="NCBIfam" id="TIGR01777">
    <property type="entry name" value="yfcH"/>
    <property type="match status" value="1"/>
</dbReference>
<dbReference type="InterPro" id="IPR036291">
    <property type="entry name" value="NAD(P)-bd_dom_sf"/>
</dbReference>
<dbReference type="RefSeq" id="WP_062291886.1">
    <property type="nucleotide sequence ID" value="NZ_CP013200.1"/>
</dbReference>
<evidence type="ECO:0000259" key="3">
    <source>
        <dbReference type="Pfam" id="PF08338"/>
    </source>
</evidence>
<dbReference type="InterPro" id="IPR013549">
    <property type="entry name" value="DUF1731"/>
</dbReference>
<feature type="domain" description="DUF1731" evidence="3">
    <location>
        <begin position="245"/>
        <end position="294"/>
    </location>
</feature>
<dbReference type="PANTHER" id="PTHR11092">
    <property type="entry name" value="SUGAR NUCLEOTIDE EPIMERASE RELATED"/>
    <property type="match status" value="1"/>
</dbReference>
<accession>A0A0S2M2T0</accession>
<name>A0A0S2M2T0_9MICC</name>
<evidence type="ECO:0000256" key="1">
    <source>
        <dbReference type="ARBA" id="ARBA00009353"/>
    </source>
</evidence>
<dbReference type="Pfam" id="PF08338">
    <property type="entry name" value="DUF1731"/>
    <property type="match status" value="1"/>
</dbReference>
<comment type="similarity">
    <text evidence="1">Belongs to the NAD(P)-dependent epimerase/dehydratase family. SDR39U1 subfamily.</text>
</comment>